<name>A0ABD3I2N6_9MARC</name>
<dbReference type="Proteomes" id="UP001633002">
    <property type="component" value="Unassembled WGS sequence"/>
</dbReference>
<dbReference type="PANTHER" id="PTHR18952:SF273">
    <property type="entry name" value="ALPHA-CARBONIC ANHYDRASE DOMAIN-CONTAINING PROTEIN"/>
    <property type="match status" value="1"/>
</dbReference>
<dbReference type="InterPro" id="IPR036398">
    <property type="entry name" value="CA_dom_sf"/>
</dbReference>
<feature type="domain" description="Alpha-carbonic anhydrase" evidence="1">
    <location>
        <begin position="1"/>
        <end position="165"/>
    </location>
</feature>
<evidence type="ECO:0000313" key="3">
    <source>
        <dbReference type="Proteomes" id="UP001633002"/>
    </source>
</evidence>
<protein>
    <recommendedName>
        <fullName evidence="1">Alpha-carbonic anhydrase domain-containing protein</fullName>
    </recommendedName>
</protein>
<dbReference type="PANTHER" id="PTHR18952">
    <property type="entry name" value="CARBONIC ANHYDRASE"/>
    <property type="match status" value="1"/>
</dbReference>
<evidence type="ECO:0000259" key="1">
    <source>
        <dbReference type="PROSITE" id="PS51144"/>
    </source>
</evidence>
<sequence>MCGKGRQQSPIHIRTHRAKVDLTLTELNVSYNVLSSGYMINEAHALSVEVGDAGHLFLDGQDYTLLHFHFHSPSEHIIDGVHPPLEMHMVHESADGKTLAVIGIPFMVGSPSPFLDEFWIKYRLLEAASGVQADPSRTQQQAYTKAARKSGAITDGRQAIALDGT</sequence>
<evidence type="ECO:0000313" key="2">
    <source>
        <dbReference type="EMBL" id="KAL3697963.1"/>
    </source>
</evidence>
<gene>
    <name evidence="2" type="ORF">R1sor_012039</name>
</gene>
<dbReference type="SMART" id="SM01057">
    <property type="entry name" value="Carb_anhydrase"/>
    <property type="match status" value="1"/>
</dbReference>
<dbReference type="Gene3D" id="3.10.200.10">
    <property type="entry name" value="Alpha carbonic anhydrase"/>
    <property type="match status" value="1"/>
</dbReference>
<proteinExistence type="predicted"/>
<dbReference type="InterPro" id="IPR023561">
    <property type="entry name" value="Carbonic_anhydrase_a-class"/>
</dbReference>
<dbReference type="CDD" id="cd03124">
    <property type="entry name" value="alpha_CA_prokaryotic_like"/>
    <property type="match status" value="1"/>
</dbReference>
<dbReference type="EMBL" id="JBJQOH010000002">
    <property type="protein sequence ID" value="KAL3697963.1"/>
    <property type="molecule type" value="Genomic_DNA"/>
</dbReference>
<accession>A0ABD3I2N6</accession>
<dbReference type="SUPFAM" id="SSF51069">
    <property type="entry name" value="Carbonic anhydrase"/>
    <property type="match status" value="1"/>
</dbReference>
<keyword evidence="3" id="KW-1185">Reference proteome</keyword>
<dbReference type="InterPro" id="IPR001148">
    <property type="entry name" value="CA_dom"/>
</dbReference>
<comment type="caution">
    <text evidence="2">The sequence shown here is derived from an EMBL/GenBank/DDBJ whole genome shotgun (WGS) entry which is preliminary data.</text>
</comment>
<organism evidence="2 3">
    <name type="scientific">Riccia sorocarpa</name>
    <dbReference type="NCBI Taxonomy" id="122646"/>
    <lineage>
        <taxon>Eukaryota</taxon>
        <taxon>Viridiplantae</taxon>
        <taxon>Streptophyta</taxon>
        <taxon>Embryophyta</taxon>
        <taxon>Marchantiophyta</taxon>
        <taxon>Marchantiopsida</taxon>
        <taxon>Marchantiidae</taxon>
        <taxon>Marchantiales</taxon>
        <taxon>Ricciaceae</taxon>
        <taxon>Riccia</taxon>
    </lineage>
</organism>
<dbReference type="PROSITE" id="PS51144">
    <property type="entry name" value="ALPHA_CA_2"/>
    <property type="match status" value="1"/>
</dbReference>
<dbReference type="InterPro" id="IPR041891">
    <property type="entry name" value="Alpha_CA_prokaryot-like"/>
</dbReference>
<dbReference type="Pfam" id="PF00194">
    <property type="entry name" value="Carb_anhydrase"/>
    <property type="match status" value="1"/>
</dbReference>
<reference evidence="2 3" key="1">
    <citation type="submission" date="2024-09" db="EMBL/GenBank/DDBJ databases">
        <title>Chromosome-scale assembly of Riccia sorocarpa.</title>
        <authorList>
            <person name="Paukszto L."/>
        </authorList>
    </citation>
    <scope>NUCLEOTIDE SEQUENCE [LARGE SCALE GENOMIC DNA]</scope>
    <source>
        <strain evidence="2">LP-2024</strain>
        <tissue evidence="2">Aerial parts of the thallus</tissue>
    </source>
</reference>
<dbReference type="AlphaFoldDB" id="A0ABD3I2N6"/>